<dbReference type="Proteomes" id="UP000660047">
    <property type="component" value="Unassembled WGS sequence"/>
</dbReference>
<name>A0AAI9K4I2_9FIRM</name>
<accession>A0AAI9K4I2</accession>
<comment type="caution">
    <text evidence="1">The sequence shown here is derived from an EMBL/GenBank/DDBJ whole genome shotgun (WGS) entry which is preliminary data.</text>
</comment>
<proteinExistence type="predicted"/>
<reference evidence="1" key="1">
    <citation type="submission" date="2020-06" db="EMBL/GenBank/DDBJ databases">
        <title>Characterization of fructooligosaccharide metabolism and fructooligosaccharide-degrading enzymes in human commensal butyrate producers.</title>
        <authorList>
            <person name="Tanno H."/>
            <person name="Fujii T."/>
            <person name="Hirano K."/>
            <person name="Maeno S."/>
            <person name="Tonozuka T."/>
            <person name="Sakamoto M."/>
            <person name="Ohkuma M."/>
            <person name="Tochio T."/>
            <person name="Endo A."/>
        </authorList>
    </citation>
    <scope>NUCLEOTIDE SEQUENCE</scope>
    <source>
        <strain evidence="1">JCM 31265</strain>
    </source>
</reference>
<evidence type="ECO:0000313" key="1">
    <source>
        <dbReference type="EMBL" id="GFO95348.1"/>
    </source>
</evidence>
<organism evidence="1 2">
    <name type="scientific">Coprococcus eutactus</name>
    <dbReference type="NCBI Taxonomy" id="33043"/>
    <lineage>
        <taxon>Bacteria</taxon>
        <taxon>Bacillati</taxon>
        <taxon>Bacillota</taxon>
        <taxon>Clostridia</taxon>
        <taxon>Lachnospirales</taxon>
        <taxon>Lachnospiraceae</taxon>
        <taxon>Coprococcus</taxon>
    </lineage>
</organism>
<sequence length="190" mass="21580">MMMNKLKAKKMCVDYLKQHTLEFHECLDTDNGSTGIVVALPHCYDCPDKRLEAELSFYDSCIEARVFYTQNAASWVEESTNKDALYRLMNFINARVWPQSHDGADGTLYSANCLICPRIYVTEDDSYDITATTMIDYNICDMAPLEVMDAVTVSMPQILNELSAPIFLLVLGKIDVETAMQLVREKFGME</sequence>
<evidence type="ECO:0000313" key="2">
    <source>
        <dbReference type="Proteomes" id="UP000660047"/>
    </source>
</evidence>
<protein>
    <submittedName>
        <fullName evidence="1">Uncharacterized protein</fullName>
    </submittedName>
</protein>
<dbReference type="EMBL" id="BLYL01000017">
    <property type="protein sequence ID" value="GFO95348.1"/>
    <property type="molecule type" value="Genomic_DNA"/>
</dbReference>
<dbReference type="AlphaFoldDB" id="A0AAI9K4I2"/>
<gene>
    <name evidence="1" type="ORF">COEU31_23940</name>
</gene>